<dbReference type="AlphaFoldDB" id="A0A316ZDE5"/>
<evidence type="ECO:0000256" key="1">
    <source>
        <dbReference type="SAM" id="MobiDB-lite"/>
    </source>
</evidence>
<dbReference type="Proteomes" id="UP000245946">
    <property type="component" value="Unassembled WGS sequence"/>
</dbReference>
<gene>
    <name evidence="2" type="ORF">FA09DRAFT_328744</name>
</gene>
<feature type="compositionally biased region" description="Low complexity" evidence="1">
    <location>
        <begin position="177"/>
        <end position="192"/>
    </location>
</feature>
<accession>A0A316ZDE5</accession>
<dbReference type="EMBL" id="KZ819288">
    <property type="protein sequence ID" value="PWN99336.1"/>
    <property type="molecule type" value="Genomic_DNA"/>
</dbReference>
<keyword evidence="3" id="KW-1185">Reference proteome</keyword>
<feature type="region of interest" description="Disordered" evidence="1">
    <location>
        <begin position="109"/>
        <end position="261"/>
    </location>
</feature>
<dbReference type="OrthoDB" id="3362802at2759"/>
<proteinExistence type="predicted"/>
<name>A0A316ZDE5_9BASI</name>
<feature type="compositionally biased region" description="Low complexity" evidence="1">
    <location>
        <begin position="132"/>
        <end position="145"/>
    </location>
</feature>
<dbReference type="GeneID" id="37269441"/>
<sequence length="261" mass="27170">MSELHQHLLAHAFLPQAPRHAAHFAAAFSREPGGQAGERRALPAFFAAHNPSCVRCDVPLIPGMTARTGRRSRKCLLCGTVCSPALTSKPAVPSTRARQRAAKAKAAQQAQEKRAAVAPALPVATSSKSVEPPRAAPAQAEPIPQTLDAKRLQKKKRKAEAASLAVPPERPAPPHAAPALQVPSTSAIAASPPLAPAPPAPPPTRSSSREIPSARGGSSAKSEKKAALRAMLAADKARREQQEAAKTAAPKSGLQGWLDAL</sequence>
<reference evidence="2 3" key="1">
    <citation type="journal article" date="2018" name="Mol. Biol. Evol.">
        <title>Broad Genomic Sampling Reveals a Smut Pathogenic Ancestry of the Fungal Clade Ustilaginomycotina.</title>
        <authorList>
            <person name="Kijpornyongpan T."/>
            <person name="Mondo S.J."/>
            <person name="Barry K."/>
            <person name="Sandor L."/>
            <person name="Lee J."/>
            <person name="Lipzen A."/>
            <person name="Pangilinan J."/>
            <person name="LaButti K."/>
            <person name="Hainaut M."/>
            <person name="Henrissat B."/>
            <person name="Grigoriev I.V."/>
            <person name="Spatafora J.W."/>
            <person name="Aime M.C."/>
        </authorList>
    </citation>
    <scope>NUCLEOTIDE SEQUENCE [LARGE SCALE GENOMIC DNA]</scope>
    <source>
        <strain evidence="2 3">MCA 4186</strain>
    </source>
</reference>
<evidence type="ECO:0000313" key="2">
    <source>
        <dbReference type="EMBL" id="PWN99336.1"/>
    </source>
</evidence>
<protein>
    <submittedName>
        <fullName evidence="2">Uncharacterized protein</fullName>
    </submittedName>
</protein>
<feature type="compositionally biased region" description="Pro residues" evidence="1">
    <location>
        <begin position="193"/>
        <end position="204"/>
    </location>
</feature>
<evidence type="ECO:0000313" key="3">
    <source>
        <dbReference type="Proteomes" id="UP000245946"/>
    </source>
</evidence>
<dbReference type="RefSeq" id="XP_025599615.1">
    <property type="nucleotide sequence ID" value="XM_025741897.1"/>
</dbReference>
<organism evidence="2 3">
    <name type="scientific">Tilletiopsis washingtonensis</name>
    <dbReference type="NCBI Taxonomy" id="58919"/>
    <lineage>
        <taxon>Eukaryota</taxon>
        <taxon>Fungi</taxon>
        <taxon>Dikarya</taxon>
        <taxon>Basidiomycota</taxon>
        <taxon>Ustilaginomycotina</taxon>
        <taxon>Exobasidiomycetes</taxon>
        <taxon>Entylomatales</taxon>
        <taxon>Entylomatales incertae sedis</taxon>
        <taxon>Tilletiopsis</taxon>
    </lineage>
</organism>